<evidence type="ECO:0000313" key="2">
    <source>
        <dbReference type="EMBL" id="KAB2812955.1"/>
    </source>
</evidence>
<name>A0A7J5E3W9_NOCSI</name>
<dbReference type="GO" id="GO:0061503">
    <property type="term" value="F:tRNA threonylcarbamoyladenosine dehydratase"/>
    <property type="evidence" value="ECO:0007669"/>
    <property type="project" value="TreeGrafter"/>
</dbReference>
<dbReference type="GO" id="GO:0016779">
    <property type="term" value="F:nucleotidyltransferase activity"/>
    <property type="evidence" value="ECO:0007669"/>
    <property type="project" value="UniProtKB-KW"/>
</dbReference>
<reference evidence="2 3" key="1">
    <citation type="submission" date="2019-09" db="EMBL/GenBank/DDBJ databases">
        <title>Pimelobacter sp. isolated from Paulinella.</title>
        <authorList>
            <person name="Jeong S.E."/>
        </authorList>
    </citation>
    <scope>NUCLEOTIDE SEQUENCE [LARGE SCALE GENOMIC DNA]</scope>
    <source>
        <strain evidence="2 3">Pch-N</strain>
    </source>
</reference>
<protein>
    <submittedName>
        <fullName evidence="2">ThiF family adenylyltransferase</fullName>
    </submittedName>
</protein>
<dbReference type="AlphaFoldDB" id="A0A7J5E3W9"/>
<keyword evidence="2" id="KW-0808">Transferase</keyword>
<dbReference type="PANTHER" id="PTHR43267:SF1">
    <property type="entry name" value="TRNA THREONYLCARBAMOYLADENOSINE DEHYDRATASE"/>
    <property type="match status" value="1"/>
</dbReference>
<evidence type="ECO:0000313" key="3">
    <source>
        <dbReference type="Proteomes" id="UP000449906"/>
    </source>
</evidence>
<dbReference type="InterPro" id="IPR045886">
    <property type="entry name" value="ThiF/MoeB/HesA"/>
</dbReference>
<dbReference type="Proteomes" id="UP000449906">
    <property type="component" value="Unassembled WGS sequence"/>
</dbReference>
<evidence type="ECO:0000259" key="1">
    <source>
        <dbReference type="Pfam" id="PF00899"/>
    </source>
</evidence>
<gene>
    <name evidence="2" type="ORF">F9L07_14730</name>
</gene>
<dbReference type="Pfam" id="PF00899">
    <property type="entry name" value="ThiF"/>
    <property type="match status" value="1"/>
</dbReference>
<organism evidence="2 3">
    <name type="scientific">Nocardioides simplex</name>
    <name type="common">Arthrobacter simplex</name>
    <dbReference type="NCBI Taxonomy" id="2045"/>
    <lineage>
        <taxon>Bacteria</taxon>
        <taxon>Bacillati</taxon>
        <taxon>Actinomycetota</taxon>
        <taxon>Actinomycetes</taxon>
        <taxon>Propionibacteriales</taxon>
        <taxon>Nocardioidaceae</taxon>
        <taxon>Pimelobacter</taxon>
    </lineage>
</organism>
<dbReference type="InterPro" id="IPR000594">
    <property type="entry name" value="ThiF_NAD_FAD-bd"/>
</dbReference>
<keyword evidence="2" id="KW-0548">Nucleotidyltransferase</keyword>
<dbReference type="EMBL" id="WBVM01000001">
    <property type="protein sequence ID" value="KAB2812955.1"/>
    <property type="molecule type" value="Genomic_DNA"/>
</dbReference>
<dbReference type="PANTHER" id="PTHR43267">
    <property type="entry name" value="TRNA THREONYLCARBAMOYLADENOSINE DEHYDRATASE"/>
    <property type="match status" value="1"/>
</dbReference>
<dbReference type="GO" id="GO:0008641">
    <property type="term" value="F:ubiquitin-like modifier activating enzyme activity"/>
    <property type="evidence" value="ECO:0007669"/>
    <property type="project" value="InterPro"/>
</dbReference>
<feature type="domain" description="THIF-type NAD/FAD binding fold" evidence="1">
    <location>
        <begin position="116"/>
        <end position="355"/>
    </location>
</feature>
<dbReference type="Gene3D" id="3.40.50.720">
    <property type="entry name" value="NAD(P)-binding Rossmann-like Domain"/>
    <property type="match status" value="1"/>
</dbReference>
<proteinExistence type="predicted"/>
<dbReference type="SUPFAM" id="SSF69572">
    <property type="entry name" value="Activating enzymes of the ubiquitin-like proteins"/>
    <property type="match status" value="1"/>
</dbReference>
<sequence>MRATTRTVRAWWWRESNGAMVLHQPSTGRQLRMEGLDVEQAARLLDVLHAGVPAQTSPRQVAALAQVDADAARVIIEQLTDQGIVATFREEDSRAPADRQEAFLGLWERPDLSAREADQRLRSATVTLVGAGGYGSWVSAILGRIGVRKIVLFDGDIVSPANLSRQILYTADDVGSMKTEVAKNVIERVGRGTSVQAMSQWADESPELHDAIEESDLVLSEWTWGSTWSRPDSDFAIGEHLLRTCARTRTPLLSYVGNVIGPLTVPGKTACPFCLRHADGDGDGDVFGITHSAMSMRRNGAPSMAPRLALTAGAVTWEAARYLSGHDSVTERSVIHLSPFDWSAHLVPAARDDRCTYCQPTIER</sequence>
<comment type="caution">
    <text evidence="2">The sequence shown here is derived from an EMBL/GenBank/DDBJ whole genome shotgun (WGS) entry which is preliminary data.</text>
</comment>
<dbReference type="GO" id="GO:0061504">
    <property type="term" value="P:cyclic threonylcarbamoyladenosine biosynthetic process"/>
    <property type="evidence" value="ECO:0007669"/>
    <property type="project" value="TreeGrafter"/>
</dbReference>
<accession>A0A7J5E3W9</accession>
<dbReference type="InterPro" id="IPR035985">
    <property type="entry name" value="Ubiquitin-activating_enz"/>
</dbReference>